<feature type="region of interest" description="Disordered" evidence="1">
    <location>
        <begin position="296"/>
        <end position="333"/>
    </location>
</feature>
<dbReference type="RefSeq" id="WP_305999171.1">
    <property type="nucleotide sequence ID" value="NZ_JASNFN010000005.1"/>
</dbReference>
<dbReference type="Proteomes" id="UP001233673">
    <property type="component" value="Unassembled WGS sequence"/>
</dbReference>
<gene>
    <name evidence="2" type="ORF">QOZ88_07505</name>
</gene>
<evidence type="ECO:0000313" key="2">
    <source>
        <dbReference type="EMBL" id="MDP5182482.1"/>
    </source>
</evidence>
<dbReference type="SUPFAM" id="SSF56059">
    <property type="entry name" value="Glutathione synthetase ATP-binding domain-like"/>
    <property type="match status" value="1"/>
</dbReference>
<evidence type="ECO:0000313" key="3">
    <source>
        <dbReference type="Proteomes" id="UP001233673"/>
    </source>
</evidence>
<sequence length="333" mass="36666">MPRSQLNAVLRSCLQPAHRRIAGLLPPTARRRYLYLAGHRHLPRLQDPRTFSEKVNWRILRDRRPELAWTCDKLAMKEYAHLSQRDTGLAVPETLWSGDDLAAVVGESFDRAWVLKPNHRSGLVRFGAAGQAVDASTVGATRDWLRDDQSVLLGEWAYSRARKLFLVEEVIGGGEPLDDYKFFVFDGKIAAIQVDRGRFTNDHVRTFHTPDWEPLPVQKTVRSGRPTAAPGNLAAMLHAAEVLGRPFDFMRVDLYSSGDTVWFGELTPYPGGGVTRFEPASYDAWLGSLWSLPTSSHRGAPADARPEVPTTPAGSAGGVGVPGRTGAGSSYPG</sequence>
<reference evidence="3" key="1">
    <citation type="submission" date="2023-05" db="EMBL/GenBank/DDBJ databases">
        <title>Draft genome of Pseudofrankia sp. BMG5.37.</title>
        <authorList>
            <person name="Gtari M."/>
            <person name="Ghodhbane F."/>
            <person name="Sbissi I."/>
        </authorList>
    </citation>
    <scope>NUCLEOTIDE SEQUENCE [LARGE SCALE GENOMIC DNA]</scope>
    <source>
        <strain evidence="3">BMG 814</strain>
    </source>
</reference>
<keyword evidence="3" id="KW-1185">Reference proteome</keyword>
<dbReference type="InterPro" id="IPR029465">
    <property type="entry name" value="ATPgrasp_TupA"/>
</dbReference>
<dbReference type="EMBL" id="JASNFN010000005">
    <property type="protein sequence ID" value="MDP5182482.1"/>
    <property type="molecule type" value="Genomic_DNA"/>
</dbReference>
<accession>A0ABT9IA82</accession>
<dbReference type="Pfam" id="PF14305">
    <property type="entry name" value="ATPgrasp_TupA"/>
    <property type="match status" value="1"/>
</dbReference>
<feature type="compositionally biased region" description="Gly residues" evidence="1">
    <location>
        <begin position="315"/>
        <end position="326"/>
    </location>
</feature>
<comment type="caution">
    <text evidence="2">The sequence shown here is derived from an EMBL/GenBank/DDBJ whole genome shotgun (WGS) entry which is preliminary data.</text>
</comment>
<name>A0ABT9IA82_9ACTN</name>
<organism evidence="2 3">
    <name type="scientific">Blastococcus carthaginiensis</name>
    <dbReference type="NCBI Taxonomy" id="3050034"/>
    <lineage>
        <taxon>Bacteria</taxon>
        <taxon>Bacillati</taxon>
        <taxon>Actinomycetota</taxon>
        <taxon>Actinomycetes</taxon>
        <taxon>Geodermatophilales</taxon>
        <taxon>Geodermatophilaceae</taxon>
        <taxon>Blastococcus</taxon>
    </lineage>
</organism>
<proteinExistence type="predicted"/>
<evidence type="ECO:0000256" key="1">
    <source>
        <dbReference type="SAM" id="MobiDB-lite"/>
    </source>
</evidence>
<protein>
    <submittedName>
        <fullName evidence="2">ATP-grasp fold amidoligase family protein</fullName>
    </submittedName>
</protein>